<dbReference type="OrthoDB" id="9887916at2"/>
<dbReference type="AlphaFoldDB" id="A0A1E5Q948"/>
<keyword evidence="2" id="KW-1185">Reference proteome</keyword>
<evidence type="ECO:0000313" key="2">
    <source>
        <dbReference type="Proteomes" id="UP000095347"/>
    </source>
</evidence>
<sequence length="150" mass="16834">MSTCTGPYVRVPFSHADLKPAENLVASIRGVGAPLLIREMPTGDGVADNFALHVDIEDPSIPNCIWDVRAAKFQGPKKMFGRRHVYEIAVRKRNEQNTVVWEGYRFTDKFEMLADYFCADFANLLSGVTLKTWLPATTAQEQRIQLCTGL</sequence>
<proteinExistence type="predicted"/>
<evidence type="ECO:0000313" key="1">
    <source>
        <dbReference type="EMBL" id="OEJ67578.1"/>
    </source>
</evidence>
<accession>A0A1E5Q948</accession>
<protein>
    <submittedName>
        <fullName evidence="1">Uncharacterized protein</fullName>
    </submittedName>
</protein>
<name>A0A1E5Q948_9PROT</name>
<dbReference type="Proteomes" id="UP000095347">
    <property type="component" value="Unassembled WGS sequence"/>
</dbReference>
<organism evidence="1 2">
    <name type="scientific">Magnetovibrio blakemorei</name>
    <dbReference type="NCBI Taxonomy" id="28181"/>
    <lineage>
        <taxon>Bacteria</taxon>
        <taxon>Pseudomonadati</taxon>
        <taxon>Pseudomonadota</taxon>
        <taxon>Alphaproteobacteria</taxon>
        <taxon>Rhodospirillales</taxon>
        <taxon>Magnetovibrionaceae</taxon>
        <taxon>Magnetovibrio</taxon>
    </lineage>
</organism>
<comment type="caution">
    <text evidence="1">The sequence shown here is derived from an EMBL/GenBank/DDBJ whole genome shotgun (WGS) entry which is preliminary data.</text>
</comment>
<dbReference type="EMBL" id="MCGG01000021">
    <property type="protein sequence ID" value="OEJ67578.1"/>
    <property type="molecule type" value="Genomic_DNA"/>
</dbReference>
<reference evidence="2" key="1">
    <citation type="submission" date="2016-07" db="EMBL/GenBank/DDBJ databases">
        <authorList>
            <person name="Florea S."/>
            <person name="Webb J.S."/>
            <person name="Jaromczyk J."/>
            <person name="Schardl C.L."/>
        </authorList>
    </citation>
    <scope>NUCLEOTIDE SEQUENCE [LARGE SCALE GENOMIC DNA]</scope>
    <source>
        <strain evidence="2">MV-1</strain>
    </source>
</reference>
<gene>
    <name evidence="1" type="ORF">BEN30_09120</name>
</gene>
<dbReference type="STRING" id="28181.BEN30_09120"/>
<dbReference type="RefSeq" id="WP_069957731.1">
    <property type="nucleotide sequence ID" value="NZ_MCGG01000021.1"/>
</dbReference>